<organism evidence="2 3">
    <name type="scientific">Xenopus tropicalis</name>
    <name type="common">Western clawed frog</name>
    <name type="synonym">Silurana tropicalis</name>
    <dbReference type="NCBI Taxonomy" id="8364"/>
    <lineage>
        <taxon>Eukaryota</taxon>
        <taxon>Metazoa</taxon>
        <taxon>Chordata</taxon>
        <taxon>Craniata</taxon>
        <taxon>Vertebrata</taxon>
        <taxon>Euteleostomi</taxon>
        <taxon>Amphibia</taxon>
        <taxon>Batrachia</taxon>
        <taxon>Anura</taxon>
        <taxon>Pipoidea</taxon>
        <taxon>Pipidae</taxon>
        <taxon>Xenopodinae</taxon>
        <taxon>Xenopus</taxon>
        <taxon>Silurana</taxon>
    </lineage>
</organism>
<dbReference type="AlphaFoldDB" id="A0A8J1J807"/>
<keyword evidence="1" id="KW-0732">Signal</keyword>
<dbReference type="AGR" id="Xenbase:XB-GENE-29094991"/>
<proteinExistence type="predicted"/>
<dbReference type="Xenbase" id="XB-GENE-29094991">
    <property type="gene designation" value="LOC116409480"/>
</dbReference>
<reference evidence="3" key="1">
    <citation type="submission" date="2025-08" db="UniProtKB">
        <authorList>
            <consortium name="RefSeq"/>
        </authorList>
    </citation>
    <scope>IDENTIFICATION</scope>
    <source>
        <strain evidence="3">Nigerian</strain>
        <tissue evidence="3">Liver and blood</tissue>
    </source>
</reference>
<feature type="chain" id="PRO_5035311616" evidence="1">
    <location>
        <begin position="22"/>
        <end position="127"/>
    </location>
</feature>
<dbReference type="RefSeq" id="XP_031753997.1">
    <property type="nucleotide sequence ID" value="XM_031898137.1"/>
</dbReference>
<accession>A0A8J1J807</accession>
<sequence length="127" mass="13789">MKIAVAFLLVALSSCFDSSTAITDSKLLECCKMLAQKDLQGTKHKLKDMLCLYQEGKEKNNAESYRKFLTELVTLLGTTDDNIGNVAGVAGKKLLKVMGAIPAVTPVFKETCQATGKSLQSLLVHKH</sequence>
<dbReference type="GeneID" id="116409480"/>
<evidence type="ECO:0000313" key="4">
    <source>
        <dbReference type="Xenbase" id="XB-GENE-29094991"/>
    </source>
</evidence>
<evidence type="ECO:0000256" key="1">
    <source>
        <dbReference type="SAM" id="SignalP"/>
    </source>
</evidence>
<protein>
    <submittedName>
        <fullName evidence="3">Uncharacterized protein LOC116409480 isoform X2</fullName>
    </submittedName>
</protein>
<gene>
    <name evidence="3 4" type="primary">LOC116409480</name>
</gene>
<name>A0A8J1J807_XENTR</name>
<keyword evidence="2" id="KW-1185">Reference proteome</keyword>
<evidence type="ECO:0000313" key="3">
    <source>
        <dbReference type="RefSeq" id="XP_031753997.1"/>
    </source>
</evidence>
<dbReference type="Proteomes" id="UP000008143">
    <property type="component" value="Chromosome 3"/>
</dbReference>
<evidence type="ECO:0000313" key="2">
    <source>
        <dbReference type="Proteomes" id="UP000008143"/>
    </source>
</evidence>
<feature type="signal peptide" evidence="1">
    <location>
        <begin position="1"/>
        <end position="21"/>
    </location>
</feature>
<dbReference type="PROSITE" id="PS51257">
    <property type="entry name" value="PROKAR_LIPOPROTEIN"/>
    <property type="match status" value="1"/>
</dbReference>